<evidence type="ECO:0000313" key="2">
    <source>
        <dbReference type="EMBL" id="RDJ21504.1"/>
    </source>
</evidence>
<dbReference type="Pfam" id="PF17171">
    <property type="entry name" value="GST_C_6"/>
    <property type="match status" value="1"/>
</dbReference>
<dbReference type="InterPro" id="IPR040079">
    <property type="entry name" value="Glutathione_S-Trfase"/>
</dbReference>
<reference evidence="3" key="1">
    <citation type="submission" date="2018-07" db="EMBL/GenBank/DDBJ databases">
        <authorList>
            <person name="Safronova V.I."/>
            <person name="Chirak E.R."/>
            <person name="Sazanova A.L."/>
        </authorList>
    </citation>
    <scope>NUCLEOTIDE SEQUENCE [LARGE SCALE GENOMIC DNA]</scope>
    <source>
        <strain evidence="3">RCAM04685</strain>
    </source>
</reference>
<protein>
    <submittedName>
        <fullName evidence="2">Glutathione S-transferase family protein</fullName>
    </submittedName>
</protein>
<dbReference type="InterPro" id="IPR004045">
    <property type="entry name" value="Glutathione_S-Trfase_N"/>
</dbReference>
<evidence type="ECO:0000313" key="3">
    <source>
        <dbReference type="Proteomes" id="UP000255207"/>
    </source>
</evidence>
<evidence type="ECO:0000259" key="1">
    <source>
        <dbReference type="PROSITE" id="PS50404"/>
    </source>
</evidence>
<dbReference type="SFLD" id="SFLDG01200">
    <property type="entry name" value="SUF1.1"/>
    <property type="match status" value="1"/>
</dbReference>
<dbReference type="PANTHER" id="PTHR12289">
    <property type="entry name" value="METAXIN RELATED"/>
    <property type="match status" value="1"/>
</dbReference>
<dbReference type="Gene3D" id="3.40.30.10">
    <property type="entry name" value="Glutaredoxin"/>
    <property type="match status" value="1"/>
</dbReference>
<dbReference type="InterPro" id="IPR036249">
    <property type="entry name" value="Thioredoxin-like_sf"/>
</dbReference>
<dbReference type="InterPro" id="IPR036282">
    <property type="entry name" value="Glutathione-S-Trfase_C_sf"/>
</dbReference>
<dbReference type="GO" id="GO:0016740">
    <property type="term" value="F:transferase activity"/>
    <property type="evidence" value="ECO:0007669"/>
    <property type="project" value="UniProtKB-KW"/>
</dbReference>
<proteinExistence type="predicted"/>
<organism evidence="2 3">
    <name type="scientific">Bosea caraganae</name>
    <dbReference type="NCBI Taxonomy" id="2763117"/>
    <lineage>
        <taxon>Bacteria</taxon>
        <taxon>Pseudomonadati</taxon>
        <taxon>Pseudomonadota</taxon>
        <taxon>Alphaproteobacteria</taxon>
        <taxon>Hyphomicrobiales</taxon>
        <taxon>Boseaceae</taxon>
        <taxon>Bosea</taxon>
    </lineage>
</organism>
<comment type="caution">
    <text evidence="2">The sequence shown here is derived from an EMBL/GenBank/DDBJ whole genome shotgun (WGS) entry which is preliminary data.</text>
</comment>
<dbReference type="SFLD" id="SFLDG01180">
    <property type="entry name" value="SUF1"/>
    <property type="match status" value="1"/>
</dbReference>
<dbReference type="InterPro" id="IPR012336">
    <property type="entry name" value="Thioredoxin-like_fold"/>
</dbReference>
<dbReference type="SFLD" id="SFLDS00019">
    <property type="entry name" value="Glutathione_Transferase_(cytos"/>
    <property type="match status" value="1"/>
</dbReference>
<name>A0A370L1M6_9HYPH</name>
<dbReference type="PROSITE" id="PS50404">
    <property type="entry name" value="GST_NTER"/>
    <property type="match status" value="1"/>
</dbReference>
<dbReference type="SUPFAM" id="SSF47616">
    <property type="entry name" value="GST C-terminal domain-like"/>
    <property type="match status" value="1"/>
</dbReference>
<feature type="domain" description="GST N-terminal" evidence="1">
    <location>
        <begin position="7"/>
        <end position="77"/>
    </location>
</feature>
<dbReference type="SUPFAM" id="SSF52833">
    <property type="entry name" value="Thioredoxin-like"/>
    <property type="match status" value="1"/>
</dbReference>
<dbReference type="InterPro" id="IPR033468">
    <property type="entry name" value="Metaxin_GST"/>
</dbReference>
<keyword evidence="3" id="KW-1185">Reference proteome</keyword>
<dbReference type="CDD" id="cd03193">
    <property type="entry name" value="GST_C_Metaxin"/>
    <property type="match status" value="1"/>
</dbReference>
<accession>A0A370L1M6</accession>
<keyword evidence="2" id="KW-0808">Transferase</keyword>
<dbReference type="OrthoDB" id="7664269at2"/>
<dbReference type="Gene3D" id="1.20.1050.10">
    <property type="match status" value="1"/>
</dbReference>
<sequence>MITLHVFGPGFGLPDPSPFCMKADLLLQMSGLPFERKRGNMRRAPKGKLPVIVDDGFTIADSTFIRLHLERRHGVDLDKGLTPEQRGTAWAVEKMLEDHLYWMVVQERWTNEANFDRGPRHFFQAVPAPLRPIVISMIKRKVRQNLHAHGMGRYSPEERLELARQAVGAVAAILGERRYLMREEPCWADATVGAFMVASLSPVFESPLRGVIEDHPNLVAYAARIRERYFADRDGVRAAA</sequence>
<dbReference type="PANTHER" id="PTHR12289:SF41">
    <property type="entry name" value="FAILED AXON CONNECTIONS-RELATED"/>
    <property type="match status" value="1"/>
</dbReference>
<gene>
    <name evidence="2" type="ORF">DWE98_20965</name>
</gene>
<dbReference type="InterPro" id="IPR050931">
    <property type="entry name" value="Mito_Protein_Transport_Metaxin"/>
</dbReference>
<dbReference type="AlphaFoldDB" id="A0A370L1M6"/>
<dbReference type="CDD" id="cd03080">
    <property type="entry name" value="GST_N_Metaxin_like"/>
    <property type="match status" value="1"/>
</dbReference>
<dbReference type="Proteomes" id="UP000255207">
    <property type="component" value="Unassembled WGS sequence"/>
</dbReference>
<dbReference type="InterPro" id="IPR026928">
    <property type="entry name" value="FAX/IsoI-like"/>
</dbReference>
<dbReference type="Pfam" id="PF17172">
    <property type="entry name" value="GST_N_4"/>
    <property type="match status" value="1"/>
</dbReference>
<dbReference type="EMBL" id="QQTP01000012">
    <property type="protein sequence ID" value="RDJ21504.1"/>
    <property type="molecule type" value="Genomic_DNA"/>
</dbReference>
<dbReference type="RefSeq" id="WP_114831252.1">
    <property type="nucleotide sequence ID" value="NZ_QQTO01000033.1"/>
</dbReference>